<keyword evidence="2" id="KW-1185">Reference proteome</keyword>
<proteinExistence type="predicted"/>
<dbReference type="EMBL" id="CM047586">
    <property type="protein sequence ID" value="KAI9909149.1"/>
    <property type="molecule type" value="Genomic_DNA"/>
</dbReference>
<protein>
    <submittedName>
        <fullName evidence="1">Uncharacterized protein</fullName>
    </submittedName>
</protein>
<gene>
    <name evidence="1" type="ORF">PsorP6_014631</name>
</gene>
<name>A0ACC0VRP1_9STRA</name>
<evidence type="ECO:0000313" key="2">
    <source>
        <dbReference type="Proteomes" id="UP001163321"/>
    </source>
</evidence>
<organism evidence="1 2">
    <name type="scientific">Peronosclerospora sorghi</name>
    <dbReference type="NCBI Taxonomy" id="230839"/>
    <lineage>
        <taxon>Eukaryota</taxon>
        <taxon>Sar</taxon>
        <taxon>Stramenopiles</taxon>
        <taxon>Oomycota</taxon>
        <taxon>Peronosporomycetes</taxon>
        <taxon>Peronosporales</taxon>
        <taxon>Peronosporaceae</taxon>
        <taxon>Peronosclerospora</taxon>
    </lineage>
</organism>
<evidence type="ECO:0000313" key="1">
    <source>
        <dbReference type="EMBL" id="KAI9909149.1"/>
    </source>
</evidence>
<comment type="caution">
    <text evidence="1">The sequence shown here is derived from an EMBL/GenBank/DDBJ whole genome shotgun (WGS) entry which is preliminary data.</text>
</comment>
<dbReference type="Proteomes" id="UP001163321">
    <property type="component" value="Chromosome 7"/>
</dbReference>
<sequence length="88" mass="9540">MEPALRGYVAVNDAIISSADCATSKCGAKINECCIRRQAFPLYHHQEGVSDDEDGNYEECSGLPDAKNISSPANVRSEAVKYDDSADR</sequence>
<reference evidence="1 2" key="1">
    <citation type="journal article" date="2022" name="bioRxiv">
        <title>The genome of the oomycete Peronosclerospora sorghi, a cosmopolitan pathogen of maize and sorghum, is inflated with dispersed pseudogenes.</title>
        <authorList>
            <person name="Fletcher K."/>
            <person name="Martin F."/>
            <person name="Isakeit T."/>
            <person name="Cavanaugh K."/>
            <person name="Magill C."/>
            <person name="Michelmore R."/>
        </authorList>
    </citation>
    <scope>NUCLEOTIDE SEQUENCE [LARGE SCALE GENOMIC DNA]</scope>
    <source>
        <strain evidence="1">P6</strain>
    </source>
</reference>
<accession>A0ACC0VRP1</accession>